<evidence type="ECO:0000313" key="3">
    <source>
        <dbReference type="EMBL" id="ANV80590.1"/>
    </source>
</evidence>
<dbReference type="EMBL" id="KP211895">
    <property type="protein sequence ID" value="ANV80590.1"/>
    <property type="molecule type" value="Genomic_DNA"/>
</dbReference>
<evidence type="ECO:0000256" key="1">
    <source>
        <dbReference type="SAM" id="Phobius"/>
    </source>
</evidence>
<evidence type="ECO:0000259" key="2">
    <source>
        <dbReference type="PROSITE" id="PS51408"/>
    </source>
</evidence>
<feature type="domain" description="Transferrin-like" evidence="2">
    <location>
        <begin position="48"/>
        <end position="349"/>
    </location>
</feature>
<dbReference type="PROSITE" id="PS51408">
    <property type="entry name" value="TRANSFERRIN_LIKE_4"/>
    <property type="match status" value="1"/>
</dbReference>
<keyword evidence="1" id="KW-0472">Membrane</keyword>
<reference evidence="3" key="2">
    <citation type="journal article" date="2015" name="ISME J.">
        <title>A new class of marine Euryarchaeota group II from the Mediterranean deep chlorophyll maximum.</title>
        <authorList>
            <person name="Martin-Cuadrado A.B."/>
            <person name="Garcia-Heredia I."/>
            <person name="Molto A.G."/>
            <person name="Lopez-Ubeda R."/>
            <person name="Kimes N."/>
            <person name="Lopez-Garcia P."/>
            <person name="Moreira D."/>
            <person name="Rodriguez-Valera F."/>
        </authorList>
    </citation>
    <scope>NUCLEOTIDE SEQUENCE</scope>
</reference>
<dbReference type="GO" id="GO:0005886">
    <property type="term" value="C:plasma membrane"/>
    <property type="evidence" value="ECO:0007669"/>
    <property type="project" value="TreeGrafter"/>
</dbReference>
<sequence>MDEVSAADWITKNKAIGMVSIIILTAALYIAFDVDYEGCEDKDNCLVIAFEVQEAYLIWDKNPQHLADKMESLTGMDVEIYPVTDSIAAIEAVDKGNADIAFMDGASAWLAWEIYDLEVLAAEQKSDGRIYYNATAWVRADSDMAAAYLDDDDTTDPFALMKGKTSCHTGWLKSAGMLIPMGYLIANGYAEVIGDANEIESLRDTVTTFFSENSSIPEGGTPYSSYKGALRCLSDGTGDVTLAKDSVVDSYCTGEDAYDWCLDVDEYVMLSPFGQAPSHPALYNPDTMDEETVIKVQNALVSLNDDSEGKEILNDLLNTDGMVITNSTTHLGTYGAAVSNVPGIQAYLS</sequence>
<name>A0A1B1TE68_9ARCH</name>
<dbReference type="SMART" id="SM00094">
    <property type="entry name" value="TR_FER"/>
    <property type="match status" value="1"/>
</dbReference>
<dbReference type="PRINTS" id="PR00422">
    <property type="entry name" value="TRANSFERRIN"/>
</dbReference>
<dbReference type="GO" id="GO:0006826">
    <property type="term" value="P:iron ion transport"/>
    <property type="evidence" value="ECO:0007669"/>
    <property type="project" value="TreeGrafter"/>
</dbReference>
<protein>
    <recommendedName>
        <fullName evidence="2">Transferrin-like domain-containing protein</fullName>
    </recommendedName>
</protein>
<organism evidence="3">
    <name type="scientific">uncultured Poseidoniia archaeon</name>
    <dbReference type="NCBI Taxonomy" id="1697135"/>
    <lineage>
        <taxon>Archaea</taxon>
        <taxon>Methanobacteriati</taxon>
        <taxon>Thermoplasmatota</taxon>
        <taxon>Candidatus Poseidoniia</taxon>
        <taxon>environmental samples</taxon>
    </lineage>
</organism>
<accession>A0A1B1TE68</accession>
<keyword evidence="1" id="KW-1133">Transmembrane helix</keyword>
<dbReference type="AlphaFoldDB" id="A0A1B1TE68"/>
<reference evidence="3" key="1">
    <citation type="submission" date="2014-11" db="EMBL/GenBank/DDBJ databases">
        <authorList>
            <person name="Zhu J."/>
            <person name="Qi W."/>
            <person name="Song R."/>
        </authorList>
    </citation>
    <scope>NUCLEOTIDE SEQUENCE</scope>
</reference>
<dbReference type="SUPFAM" id="SSF53850">
    <property type="entry name" value="Periplasmic binding protein-like II"/>
    <property type="match status" value="1"/>
</dbReference>
<dbReference type="GO" id="GO:0005615">
    <property type="term" value="C:extracellular space"/>
    <property type="evidence" value="ECO:0007669"/>
    <property type="project" value="TreeGrafter"/>
</dbReference>
<proteinExistence type="predicted"/>
<dbReference type="InterPro" id="IPR001156">
    <property type="entry name" value="Transferrin-like_dom"/>
</dbReference>
<feature type="transmembrane region" description="Helical" evidence="1">
    <location>
        <begin position="15"/>
        <end position="32"/>
    </location>
</feature>
<dbReference type="PANTHER" id="PTHR11485">
    <property type="entry name" value="TRANSFERRIN"/>
    <property type="match status" value="1"/>
</dbReference>
<keyword evidence="1" id="KW-0812">Transmembrane</keyword>
<dbReference type="Pfam" id="PF12974">
    <property type="entry name" value="Phosphonate-bd"/>
    <property type="match status" value="1"/>
</dbReference>
<dbReference type="Gene3D" id="3.40.190.10">
    <property type="entry name" value="Periplasmic binding protein-like II"/>
    <property type="match status" value="2"/>
</dbReference>
<dbReference type="PANTHER" id="PTHR11485:SF29">
    <property type="entry name" value="TRANSFERRIN 2"/>
    <property type="match status" value="1"/>
</dbReference>